<comment type="caution">
    <text evidence="5">The sequence shown here is derived from an EMBL/GenBank/DDBJ whole genome shotgun (WGS) entry which is preliminary data.</text>
</comment>
<dbReference type="Proteomes" id="UP000249260">
    <property type="component" value="Unassembled WGS sequence"/>
</dbReference>
<dbReference type="PROSITE" id="PS50043">
    <property type="entry name" value="HTH_LUXR_2"/>
    <property type="match status" value="1"/>
</dbReference>
<dbReference type="EMBL" id="QLUW01000007">
    <property type="protein sequence ID" value="RAP73436.1"/>
    <property type="molecule type" value="Genomic_DNA"/>
</dbReference>
<keyword evidence="6" id="KW-1185">Reference proteome</keyword>
<dbReference type="AlphaFoldDB" id="A0A328U0E4"/>
<keyword evidence="1" id="KW-0805">Transcription regulation</keyword>
<dbReference type="SUPFAM" id="SSF52540">
    <property type="entry name" value="P-loop containing nucleoside triphosphate hydrolases"/>
    <property type="match status" value="1"/>
</dbReference>
<dbReference type="InterPro" id="IPR049945">
    <property type="entry name" value="AAA_22"/>
</dbReference>
<keyword evidence="3" id="KW-0804">Transcription</keyword>
<evidence type="ECO:0000256" key="2">
    <source>
        <dbReference type="ARBA" id="ARBA00023125"/>
    </source>
</evidence>
<evidence type="ECO:0000259" key="4">
    <source>
        <dbReference type="PROSITE" id="PS50043"/>
    </source>
</evidence>
<dbReference type="PANTHER" id="PTHR44688">
    <property type="entry name" value="DNA-BINDING TRANSCRIPTIONAL ACTIVATOR DEVR_DOSR"/>
    <property type="match status" value="1"/>
</dbReference>
<gene>
    <name evidence="5" type="ORF">DL346_27435</name>
</gene>
<dbReference type="GO" id="GO:0006355">
    <property type="term" value="P:regulation of DNA-templated transcription"/>
    <property type="evidence" value="ECO:0007669"/>
    <property type="project" value="InterPro"/>
</dbReference>
<accession>A0A328U0E4</accession>
<dbReference type="InterPro" id="IPR027417">
    <property type="entry name" value="P-loop_NTPase"/>
</dbReference>
<dbReference type="Pfam" id="PF13401">
    <property type="entry name" value="AAA_22"/>
    <property type="match status" value="1"/>
</dbReference>
<dbReference type="PROSITE" id="PS00622">
    <property type="entry name" value="HTH_LUXR_1"/>
    <property type="match status" value="1"/>
</dbReference>
<dbReference type="Gene3D" id="3.40.50.300">
    <property type="entry name" value="P-loop containing nucleotide triphosphate hydrolases"/>
    <property type="match status" value="1"/>
</dbReference>
<evidence type="ECO:0000313" key="6">
    <source>
        <dbReference type="Proteomes" id="UP000249260"/>
    </source>
</evidence>
<evidence type="ECO:0000256" key="3">
    <source>
        <dbReference type="ARBA" id="ARBA00023163"/>
    </source>
</evidence>
<evidence type="ECO:0000313" key="5">
    <source>
        <dbReference type="EMBL" id="RAP73436.1"/>
    </source>
</evidence>
<dbReference type="Gene3D" id="1.10.10.10">
    <property type="entry name" value="Winged helix-like DNA-binding domain superfamily/Winged helix DNA-binding domain"/>
    <property type="match status" value="1"/>
</dbReference>
<dbReference type="CDD" id="cd06170">
    <property type="entry name" value="LuxR_C_like"/>
    <property type="match status" value="1"/>
</dbReference>
<sequence length="673" mass="78667">MRSFGEEIRRLEERFFVGRRTETELFRNFVFDAEGKARILNISGTGGIGKSSLLDQFRRICDQEGIPFFHMDCLDFTKTQRGFASRLLAVLNAEAAEDSREEELLQEAVQRLNHLAVNSGLVFAIDTYEEMNELDDWLRQSFLVRLSHRIRIVLSGRFPLKGGWVSSPAWRRLIKFVPLSPFDYETCEQYTSIYGDYNGGFVRKSYMMTKGHPLTLSLFMGLNESDAMRGEQEPEPLVWNETFREIAGQWLREIPDPALRELLEAVTMVRVFNQEILETMLEKVISNAEFEKLIQLSFVRKSERGWYLHQVLRKALYQDFRQKKPQIYHRLWQRSVKYHYTLAVSRHVSMEERNLLMMDFIYIAGAPGFRAMFYDDAIDQSYYIETVHRDHVNEAEQYVRDCLANLEDYVQEMYDPVSNEKYIYRIPKAVNERWFTSIKLSEIMACGNDAVRLLKNEKHEAVGMFIYIPIHRDSLRLLELNPITQSYFRSLSRTEREKLLVPPESPAGWFQYMIDFSMDGSASARFMFFQTYLSYYLKGGIMVYTAPMKYNQEAVKGIGYVEVPKAAHKGFGPDFPAPVFVLDFREDREMKKFAENLYRSALEENETAALDPILSKLTPREREIALLTRTCSSNLEIAQKLYLSEITVKKCLSRIYEKLEVKGKSELVKKLMS</sequence>
<dbReference type="GO" id="GO:0003677">
    <property type="term" value="F:DNA binding"/>
    <property type="evidence" value="ECO:0007669"/>
    <property type="project" value="UniProtKB-KW"/>
</dbReference>
<dbReference type="Pfam" id="PF00196">
    <property type="entry name" value="GerE"/>
    <property type="match status" value="1"/>
</dbReference>
<dbReference type="RefSeq" id="WP_112885578.1">
    <property type="nucleotide sequence ID" value="NZ_QLUW01000007.1"/>
</dbReference>
<proteinExistence type="predicted"/>
<keyword evidence="2" id="KW-0238">DNA-binding</keyword>
<reference evidence="5 6" key="1">
    <citation type="submission" date="2018-06" db="EMBL/GenBank/DDBJ databases">
        <title>Paenibacillus montanisoli sp. nov., isolated from mountain area soil.</title>
        <authorList>
            <person name="Wu M."/>
        </authorList>
    </citation>
    <scope>NUCLEOTIDE SEQUENCE [LARGE SCALE GENOMIC DNA]</scope>
    <source>
        <strain evidence="5 6">RA17</strain>
    </source>
</reference>
<dbReference type="OrthoDB" id="2488911at2"/>
<evidence type="ECO:0000256" key="1">
    <source>
        <dbReference type="ARBA" id="ARBA00023015"/>
    </source>
</evidence>
<dbReference type="InterPro" id="IPR016032">
    <property type="entry name" value="Sig_transdc_resp-reg_C-effctor"/>
</dbReference>
<organism evidence="5 6">
    <name type="scientific">Paenibacillus montanisoli</name>
    <dbReference type="NCBI Taxonomy" id="2081970"/>
    <lineage>
        <taxon>Bacteria</taxon>
        <taxon>Bacillati</taxon>
        <taxon>Bacillota</taxon>
        <taxon>Bacilli</taxon>
        <taxon>Bacillales</taxon>
        <taxon>Paenibacillaceae</taxon>
        <taxon>Paenibacillus</taxon>
    </lineage>
</organism>
<feature type="domain" description="HTH luxR-type" evidence="4">
    <location>
        <begin position="614"/>
        <end position="673"/>
    </location>
</feature>
<protein>
    <recommendedName>
        <fullName evidence="4">HTH luxR-type domain-containing protein</fullName>
    </recommendedName>
</protein>
<dbReference type="SMART" id="SM00421">
    <property type="entry name" value="HTH_LUXR"/>
    <property type="match status" value="1"/>
</dbReference>
<dbReference type="InterPro" id="IPR000792">
    <property type="entry name" value="Tscrpt_reg_LuxR_C"/>
</dbReference>
<dbReference type="PANTHER" id="PTHR44688:SF16">
    <property type="entry name" value="DNA-BINDING TRANSCRIPTIONAL ACTIVATOR DEVR_DOSR"/>
    <property type="match status" value="1"/>
</dbReference>
<dbReference type="InterPro" id="IPR036388">
    <property type="entry name" value="WH-like_DNA-bd_sf"/>
</dbReference>
<name>A0A328U0E4_9BACL</name>
<dbReference type="SUPFAM" id="SSF46894">
    <property type="entry name" value="C-terminal effector domain of the bipartite response regulators"/>
    <property type="match status" value="1"/>
</dbReference>